<sequence>MRMWQVAILVNLALAVGLGFGYSAWGHRLATLDSEVKTAQAQVERLTREREACFAGAPSGEQLWEGRGIVRAVYPRVLIVTHEEIPGLLPARTTGFRLADSANRGRAHAGDPIRFWLQGTGYDNNMLVRVEAW</sequence>
<dbReference type="EMBL" id="LUUB01000038">
    <property type="protein sequence ID" value="OAF13008.1"/>
    <property type="molecule type" value="Genomic_DNA"/>
</dbReference>
<name>A0A176Z0H1_9BRAD</name>
<comment type="caution">
    <text evidence="1">The sequence shown here is derived from an EMBL/GenBank/DDBJ whole genome shotgun (WGS) entry which is preliminary data.</text>
</comment>
<dbReference type="Gene3D" id="2.40.50.320">
    <property type="entry name" value="Copper binding periplasmic protein CusF"/>
    <property type="match status" value="1"/>
</dbReference>
<dbReference type="OrthoDB" id="7371803at2"/>
<dbReference type="Proteomes" id="UP000076959">
    <property type="component" value="Unassembled WGS sequence"/>
</dbReference>
<proteinExistence type="predicted"/>
<keyword evidence="2" id="KW-1185">Reference proteome</keyword>
<dbReference type="RefSeq" id="WP_063698616.1">
    <property type="nucleotide sequence ID" value="NZ_LUUB01000038.1"/>
</dbReference>
<accession>A0A176Z0H1</accession>
<evidence type="ECO:0000313" key="2">
    <source>
        <dbReference type="Proteomes" id="UP000076959"/>
    </source>
</evidence>
<organism evidence="1 2">
    <name type="scientific">Bradyrhizobium centrolobii</name>
    <dbReference type="NCBI Taxonomy" id="1505087"/>
    <lineage>
        <taxon>Bacteria</taxon>
        <taxon>Pseudomonadati</taxon>
        <taxon>Pseudomonadota</taxon>
        <taxon>Alphaproteobacteria</taxon>
        <taxon>Hyphomicrobiales</taxon>
        <taxon>Nitrobacteraceae</taxon>
        <taxon>Bradyrhizobium</taxon>
    </lineage>
</organism>
<dbReference type="AlphaFoldDB" id="A0A176Z0H1"/>
<protein>
    <submittedName>
        <fullName evidence="1">Uncharacterized protein</fullName>
    </submittedName>
</protein>
<reference evidence="1 2" key="1">
    <citation type="submission" date="2016-03" db="EMBL/GenBank/DDBJ databases">
        <title>Draft Genome Sequence of the Strain BR 10245 (Bradyrhizobium sp.) isolated from nodules of Centrolobium paraense.</title>
        <authorList>
            <person name="Simoes-Araujo J.L.Sr."/>
            <person name="Barauna A.C."/>
            <person name="Silva K."/>
            <person name="Zilli J.E."/>
        </authorList>
    </citation>
    <scope>NUCLEOTIDE SEQUENCE [LARGE SCALE GENOMIC DNA]</scope>
    <source>
        <strain evidence="1 2">BR 10245</strain>
    </source>
</reference>
<dbReference type="InterPro" id="IPR042230">
    <property type="entry name" value="CusF_sf"/>
</dbReference>
<gene>
    <name evidence="1" type="ORF">AYJ54_45555</name>
</gene>
<dbReference type="STRING" id="1505087.AYJ54_45555"/>
<evidence type="ECO:0000313" key="1">
    <source>
        <dbReference type="EMBL" id="OAF13008.1"/>
    </source>
</evidence>